<dbReference type="EMBL" id="VDFV01000009">
    <property type="protein sequence ID" value="TNC72221.1"/>
    <property type="molecule type" value="Genomic_DNA"/>
</dbReference>
<evidence type="ECO:0000313" key="2">
    <source>
        <dbReference type="EMBL" id="TNC72221.1"/>
    </source>
</evidence>
<dbReference type="Gene3D" id="2.60.120.10">
    <property type="entry name" value="Jelly Rolls"/>
    <property type="match status" value="1"/>
</dbReference>
<reference evidence="2 3" key="1">
    <citation type="submission" date="2019-06" db="EMBL/GenBank/DDBJ databases">
        <authorList>
            <person name="Jiang L."/>
        </authorList>
    </citation>
    <scope>NUCLEOTIDE SEQUENCE [LARGE SCALE GENOMIC DNA]</scope>
    <source>
        <strain evidence="2 3">YIM 48858</strain>
    </source>
</reference>
<name>A0A5C4NBV8_9RHOB</name>
<feature type="region of interest" description="Disordered" evidence="1">
    <location>
        <begin position="1"/>
        <end position="24"/>
    </location>
</feature>
<dbReference type="Proteomes" id="UP000305709">
    <property type="component" value="Unassembled WGS sequence"/>
</dbReference>
<proteinExistence type="predicted"/>
<evidence type="ECO:0000313" key="3">
    <source>
        <dbReference type="Proteomes" id="UP000305709"/>
    </source>
</evidence>
<sequence length="211" mass="21471">MRVIAPDFDRLTERPGAGPLPRPVEIGPEDTRFRDLLSLVIDDLPDGSAVEGHSADGALLLVLLAGAVTIAAGADEHRLDADGDWALLLPPGQGYRIAVLAPATLAEARVRAHASFAPLALRPKDGTLALDGPGLALRLVPLGAGADASAGLGDAVERLVHLTGPARVTGPEGAHELPPAHTLALAPGEAARVEGMGEMLVLAALRPGAAL</sequence>
<dbReference type="OrthoDB" id="7863008at2"/>
<evidence type="ECO:0000256" key="1">
    <source>
        <dbReference type="SAM" id="MobiDB-lite"/>
    </source>
</evidence>
<evidence type="ECO:0008006" key="4">
    <source>
        <dbReference type="Google" id="ProtNLM"/>
    </source>
</evidence>
<protein>
    <recommendedName>
        <fullName evidence="4">Quercetin 2,3-dioxygenase C-terminal cupin domain-containing protein</fullName>
    </recommendedName>
</protein>
<comment type="caution">
    <text evidence="2">The sequence shown here is derived from an EMBL/GenBank/DDBJ whole genome shotgun (WGS) entry which is preliminary data.</text>
</comment>
<organism evidence="2 3">
    <name type="scientific">Rubellimicrobium roseum</name>
    <dbReference type="NCBI Taxonomy" id="687525"/>
    <lineage>
        <taxon>Bacteria</taxon>
        <taxon>Pseudomonadati</taxon>
        <taxon>Pseudomonadota</taxon>
        <taxon>Alphaproteobacteria</taxon>
        <taxon>Rhodobacterales</taxon>
        <taxon>Roseobacteraceae</taxon>
        <taxon>Rubellimicrobium</taxon>
    </lineage>
</organism>
<gene>
    <name evidence="2" type="ORF">FHG71_09245</name>
</gene>
<accession>A0A5C4NBV8</accession>
<dbReference type="InterPro" id="IPR014710">
    <property type="entry name" value="RmlC-like_jellyroll"/>
</dbReference>
<dbReference type="RefSeq" id="WP_139081339.1">
    <property type="nucleotide sequence ID" value="NZ_VDFV01000009.1"/>
</dbReference>
<keyword evidence="3" id="KW-1185">Reference proteome</keyword>
<dbReference type="AlphaFoldDB" id="A0A5C4NBV8"/>